<gene>
    <name evidence="2" type="ORF">Poli38472_007488</name>
</gene>
<evidence type="ECO:0000313" key="3">
    <source>
        <dbReference type="Proteomes" id="UP000794436"/>
    </source>
</evidence>
<dbReference type="GO" id="GO:0008289">
    <property type="term" value="F:lipid binding"/>
    <property type="evidence" value="ECO:0007669"/>
    <property type="project" value="InterPro"/>
</dbReference>
<proteinExistence type="predicted"/>
<dbReference type="OrthoDB" id="68126at2759"/>
<dbReference type="PANTHER" id="PTHR13510:SF44">
    <property type="entry name" value="RABENOSYN-5"/>
    <property type="match status" value="1"/>
</dbReference>
<dbReference type="InterPro" id="IPR023393">
    <property type="entry name" value="START-like_dom_sf"/>
</dbReference>
<protein>
    <recommendedName>
        <fullName evidence="1">START domain-containing protein</fullName>
    </recommendedName>
</protein>
<dbReference type="AlphaFoldDB" id="A0A8K1FM38"/>
<dbReference type="Gene3D" id="3.30.530.20">
    <property type="match status" value="1"/>
</dbReference>
<dbReference type="Proteomes" id="UP000794436">
    <property type="component" value="Unassembled WGS sequence"/>
</dbReference>
<accession>A0A8K1FM38</accession>
<dbReference type="EMBL" id="SPLM01000003">
    <property type="protein sequence ID" value="TMW67816.1"/>
    <property type="molecule type" value="Genomic_DNA"/>
</dbReference>
<evidence type="ECO:0000313" key="2">
    <source>
        <dbReference type="EMBL" id="TMW67816.1"/>
    </source>
</evidence>
<reference evidence="2" key="1">
    <citation type="submission" date="2019-03" db="EMBL/GenBank/DDBJ databases">
        <title>Long read genome sequence of the mycoparasitic Pythium oligandrum ATCC 38472 isolated from sugarbeet rhizosphere.</title>
        <authorList>
            <person name="Gaulin E."/>
        </authorList>
    </citation>
    <scope>NUCLEOTIDE SEQUENCE</scope>
    <source>
        <strain evidence="2">ATCC 38472_TT</strain>
    </source>
</reference>
<sequence length="404" mass="45731">MKDTAIRFTPDNLYANEREDLVHFAKEQFEMLFDVVRLAKASNALGAKVTTIGKTTRATVYSTSRISASLSEVKDIFFSEHTHFATGFAQSQRLYSLMSPSNNHPMRSAAVRWSLWDSPSKMNRKRDILYVEYTDSFMDENGRRGWARCTHSIEHRSCPPLDSSHNVVRAHMYCSGSLYTETDEPGVLEVVTLFDVDTRGVPAWMSKTIALKKAQSATSVEHLIRLSRAMSDEEDPDVKLIELQVKGKTCRACGDHVSKWSPGRKCRECKECLCKSCSEVVYYNSEERKKLKHICVYCVDDVITDADQRGELFSGLQPISENGNGTRRMHHMSFRSLRMARETNFSISPRAPSTRLTSGLTKKSFSTGQLLAHRSVFRTDSDPGSRSYNHLPMPKLRATKSITV</sequence>
<dbReference type="SUPFAM" id="SSF57903">
    <property type="entry name" value="FYVE/PHD zinc finger"/>
    <property type="match status" value="1"/>
</dbReference>
<dbReference type="Pfam" id="PF01852">
    <property type="entry name" value="START"/>
    <property type="match status" value="1"/>
</dbReference>
<dbReference type="InterPro" id="IPR002913">
    <property type="entry name" value="START_lipid-bd_dom"/>
</dbReference>
<dbReference type="InterPro" id="IPR052727">
    <property type="entry name" value="Rab4/Rab5_effector"/>
</dbReference>
<dbReference type="SUPFAM" id="SSF55961">
    <property type="entry name" value="Bet v1-like"/>
    <property type="match status" value="1"/>
</dbReference>
<keyword evidence="3" id="KW-1185">Reference proteome</keyword>
<comment type="caution">
    <text evidence="2">The sequence shown here is derived from an EMBL/GenBank/DDBJ whole genome shotgun (WGS) entry which is preliminary data.</text>
</comment>
<name>A0A8K1FM38_PYTOL</name>
<feature type="domain" description="START" evidence="1">
    <location>
        <begin position="126"/>
        <end position="205"/>
    </location>
</feature>
<dbReference type="InterPro" id="IPR011011">
    <property type="entry name" value="Znf_FYVE_PHD"/>
</dbReference>
<evidence type="ECO:0000259" key="1">
    <source>
        <dbReference type="Pfam" id="PF01852"/>
    </source>
</evidence>
<organism evidence="2 3">
    <name type="scientific">Pythium oligandrum</name>
    <name type="common">Mycoparasitic fungus</name>
    <dbReference type="NCBI Taxonomy" id="41045"/>
    <lineage>
        <taxon>Eukaryota</taxon>
        <taxon>Sar</taxon>
        <taxon>Stramenopiles</taxon>
        <taxon>Oomycota</taxon>
        <taxon>Peronosporomycetes</taxon>
        <taxon>Pythiales</taxon>
        <taxon>Pythiaceae</taxon>
        <taxon>Pythium</taxon>
    </lineage>
</organism>
<dbReference type="PANTHER" id="PTHR13510">
    <property type="entry name" value="FYVE-FINGER-CONTAINING RAB5 EFFECTOR PROTEIN RABENOSYN-5-RELATED"/>
    <property type="match status" value="1"/>
</dbReference>